<dbReference type="Pfam" id="PF00384">
    <property type="entry name" value="Molybdopterin"/>
    <property type="match status" value="1"/>
</dbReference>
<dbReference type="NCBIfam" id="TIGR01701">
    <property type="entry name" value="Fdhalpha-like"/>
    <property type="match status" value="1"/>
</dbReference>
<evidence type="ECO:0000256" key="1">
    <source>
        <dbReference type="ARBA" id="ARBA00022723"/>
    </source>
</evidence>
<keyword evidence="1" id="KW-0479">Metal-binding</keyword>
<dbReference type="GO" id="GO:0051539">
    <property type="term" value="F:4 iron, 4 sulfur cluster binding"/>
    <property type="evidence" value="ECO:0007669"/>
    <property type="project" value="InterPro"/>
</dbReference>
<name>A0A2S9YL04_9BACT</name>
<keyword evidence="3" id="KW-0411">Iron-sulfur</keyword>
<dbReference type="PANTHER" id="PTHR43105:SF4">
    <property type="entry name" value="PROTEIN YDEP"/>
    <property type="match status" value="1"/>
</dbReference>
<evidence type="ECO:0000313" key="8">
    <source>
        <dbReference type="Proteomes" id="UP000237968"/>
    </source>
</evidence>
<accession>A0A2S9YL04</accession>
<dbReference type="Gene3D" id="3.40.50.740">
    <property type="match status" value="1"/>
</dbReference>
<dbReference type="GO" id="GO:0016020">
    <property type="term" value="C:membrane"/>
    <property type="evidence" value="ECO:0007669"/>
    <property type="project" value="TreeGrafter"/>
</dbReference>
<dbReference type="CDD" id="cd02787">
    <property type="entry name" value="MopB_CT_ydeP"/>
    <property type="match status" value="1"/>
</dbReference>
<evidence type="ECO:0000256" key="3">
    <source>
        <dbReference type="ARBA" id="ARBA00023014"/>
    </source>
</evidence>
<dbReference type="PANTHER" id="PTHR43105">
    <property type="entry name" value="RESPIRATORY NITRATE REDUCTASE"/>
    <property type="match status" value="1"/>
</dbReference>
<dbReference type="InterPro" id="IPR037951">
    <property type="entry name" value="MopB_CT_YdeP"/>
</dbReference>
<sequence>MTGTPEAPPPGTALLSTRAPASPLTPMVTAPMTVERAPVASGGPAAMAVGVNDTLRKAGLVRGLRLLRRANQDGGFDCPGCAWPNSDRPDTFAVCESGVRAIVDGLGQRRAGPQLFSTYTIPELARRSDHWLNAQGRLTHPLIRRPDANGYVEIGWDEAIETIAAALRPDRLSDPARALFYSSARISNEAAFCWQLLARETGTNNLPSSSHLCHEASRVALTEVLGTRRSPVTLADFEAAEAIFVFGQNPGSNHPRMLEALRAAKLRGAKIVAVNPLREVGLLRYSDPKRVREWLGDGIELADLLLPVQVGGDLALIEGLTKAVLEADAVDRAFVDAHTEGFAALAAQIQARSWADIVAQSGVEEDQLRAAAEIYARSKATIACWGVGLTQHRAGVDTIEQLLSLLLLRGNVGKPGAGPLAVLGHSNSAGCWTMAVDPRPSEAVLAGLAQATGVQMPSAPGHDVSAALAAMRAGQVDVLLGLGGNLLSAGPDTEAIAEGLRRCRLSVHIATKLNRSHLITGETGLLLPCLTRPERHLGADDRPQWSSFEDACGGVRASQGTEPPIGAGVLAEPDIIARIAAAARPDSPIAWPSLARDHGRIRALIAAALPDCERVFAELGPGRAQTVDSPARARRFNTATGRARLTTSATASAPSLPEGALLLTTVRAHDQHNTSVYWLGDRERGVHGYRRLVLMNLDDMQRLEIEPYEQVDLISHYEGVERRAPKWVAIPHHVRPGCLAAYFPEANVLVPGDCVDPRSGTPSFKSVVVTIERTGSIAREREVKEEGQ</sequence>
<keyword evidence="2" id="KW-0408">Iron</keyword>
<evidence type="ECO:0000259" key="5">
    <source>
        <dbReference type="Pfam" id="PF00384"/>
    </source>
</evidence>
<dbReference type="GO" id="GO:0030151">
    <property type="term" value="F:molybdenum ion binding"/>
    <property type="evidence" value="ECO:0007669"/>
    <property type="project" value="InterPro"/>
</dbReference>
<evidence type="ECO:0000256" key="2">
    <source>
        <dbReference type="ARBA" id="ARBA00023004"/>
    </source>
</evidence>
<feature type="region of interest" description="Disordered" evidence="4">
    <location>
        <begin position="1"/>
        <end position="23"/>
    </location>
</feature>
<dbReference type="Gene3D" id="2.40.40.20">
    <property type="match status" value="1"/>
</dbReference>
<proteinExistence type="predicted"/>
<dbReference type="InterPro" id="IPR006657">
    <property type="entry name" value="MoPterin_dinucl-bd_dom"/>
</dbReference>
<keyword evidence="7" id="KW-0560">Oxidoreductase</keyword>
<dbReference type="EC" id="1.17.99.7" evidence="7"/>
<dbReference type="SUPFAM" id="SSF53706">
    <property type="entry name" value="Formate dehydrogenase/DMSO reductase, domains 1-3"/>
    <property type="match status" value="1"/>
</dbReference>
<dbReference type="SUPFAM" id="SSF50692">
    <property type="entry name" value="ADC-like"/>
    <property type="match status" value="1"/>
</dbReference>
<dbReference type="InterPro" id="IPR050123">
    <property type="entry name" value="Prok_molybdopt-oxidoreductase"/>
</dbReference>
<feature type="compositionally biased region" description="Pro residues" evidence="4">
    <location>
        <begin position="1"/>
        <end position="11"/>
    </location>
</feature>
<organism evidence="7 8">
    <name type="scientific">Enhygromyxa salina</name>
    <dbReference type="NCBI Taxonomy" id="215803"/>
    <lineage>
        <taxon>Bacteria</taxon>
        <taxon>Pseudomonadati</taxon>
        <taxon>Myxococcota</taxon>
        <taxon>Polyangia</taxon>
        <taxon>Nannocystales</taxon>
        <taxon>Nannocystaceae</taxon>
        <taxon>Enhygromyxa</taxon>
    </lineage>
</organism>
<dbReference type="Pfam" id="PF01568">
    <property type="entry name" value="Molydop_binding"/>
    <property type="match status" value="1"/>
</dbReference>
<dbReference type="AlphaFoldDB" id="A0A2S9YL04"/>
<protein>
    <submittedName>
        <fullName evidence="7">Formate dehydrogenase H</fullName>
        <ecNumber evidence="7">1.17.99.7</ecNumber>
    </submittedName>
</protein>
<evidence type="ECO:0000256" key="4">
    <source>
        <dbReference type="SAM" id="MobiDB-lite"/>
    </source>
</evidence>
<gene>
    <name evidence="7" type="primary">fdhF_1</name>
    <name evidence="7" type="ORF">ENSA5_01150</name>
</gene>
<feature type="domain" description="Molybdopterin oxidoreductase" evidence="5">
    <location>
        <begin position="137"/>
        <end position="507"/>
    </location>
</feature>
<dbReference type="Gene3D" id="3.40.228.10">
    <property type="entry name" value="Dimethylsulfoxide Reductase, domain 2"/>
    <property type="match status" value="1"/>
</dbReference>
<dbReference type="EMBL" id="PVNK01000005">
    <property type="protein sequence ID" value="PRQ05795.1"/>
    <property type="molecule type" value="Genomic_DNA"/>
</dbReference>
<dbReference type="GO" id="GO:0008863">
    <property type="term" value="F:formate dehydrogenase (NAD+) activity"/>
    <property type="evidence" value="ECO:0007669"/>
    <property type="project" value="InterPro"/>
</dbReference>
<dbReference type="OrthoDB" id="9757870at2"/>
<dbReference type="GO" id="GO:0043546">
    <property type="term" value="F:molybdopterin cofactor binding"/>
    <property type="evidence" value="ECO:0007669"/>
    <property type="project" value="InterPro"/>
</dbReference>
<feature type="domain" description="Molybdopterin dinucleotide-binding" evidence="6">
    <location>
        <begin position="661"/>
        <end position="767"/>
    </location>
</feature>
<dbReference type="PIRSF" id="PIRSF000144">
    <property type="entry name" value="CbbBc"/>
    <property type="match status" value="1"/>
</dbReference>
<dbReference type="Proteomes" id="UP000237968">
    <property type="component" value="Unassembled WGS sequence"/>
</dbReference>
<keyword evidence="8" id="KW-1185">Reference proteome</keyword>
<evidence type="ECO:0000313" key="7">
    <source>
        <dbReference type="EMBL" id="PRQ05795.1"/>
    </source>
</evidence>
<dbReference type="RefSeq" id="WP_106389596.1">
    <property type="nucleotide sequence ID" value="NZ_PVNK01000005.1"/>
</dbReference>
<comment type="caution">
    <text evidence="7">The sequence shown here is derived from an EMBL/GenBank/DDBJ whole genome shotgun (WGS) entry which is preliminary data.</text>
</comment>
<dbReference type="GO" id="GO:0045333">
    <property type="term" value="P:cellular respiration"/>
    <property type="evidence" value="ECO:0007669"/>
    <property type="project" value="UniProtKB-ARBA"/>
</dbReference>
<dbReference type="InterPro" id="IPR009010">
    <property type="entry name" value="Asp_de-COase-like_dom_sf"/>
</dbReference>
<dbReference type="InterPro" id="IPR006656">
    <property type="entry name" value="Mopterin_OxRdtase"/>
</dbReference>
<evidence type="ECO:0000259" key="6">
    <source>
        <dbReference type="Pfam" id="PF01568"/>
    </source>
</evidence>
<reference evidence="7 8" key="1">
    <citation type="submission" date="2018-03" db="EMBL/GenBank/DDBJ databases">
        <title>Draft Genome Sequences of the Obligatory Marine Myxobacteria Enhygromyxa salina SWB005.</title>
        <authorList>
            <person name="Poehlein A."/>
            <person name="Moghaddam J.A."/>
            <person name="Harms H."/>
            <person name="Alanjari M."/>
            <person name="Koenig G.M."/>
            <person name="Daniel R."/>
            <person name="Schaeberle T.F."/>
        </authorList>
    </citation>
    <scope>NUCLEOTIDE SEQUENCE [LARGE SCALE GENOMIC DNA]</scope>
    <source>
        <strain evidence="7 8">SWB005</strain>
    </source>
</reference>
<dbReference type="InterPro" id="IPR010046">
    <property type="entry name" value="Mopterin_OxRdtse_a_bac"/>
</dbReference>